<sequence>MSAYQYLLILALLILLFFQWHDFTSGFRLTADDVMFFDYYSQGWQRVWRDAVETAEYTGRIGQYVLIPLNAWAAAKSDSLLWRGLFVALHMALWGLFFVYCRRVFRFQSSGYLAGLSIVMLLALQPLAFEHLPPNSYPIQNTLPFALILLCRWQINRFVSIGWGRGLFWYGLLALSMLLGDFALLFASGLLLLEHLWHLGVDEPERPKHRLLGVPVVPGRLMCDVLLVMVVLAVYWVFRYLHPSQYAGNLPDGIDHTSRWLQTALMHLLDATTVARIQDIHWPAVTFAHKLQAAFIAAVTGCLAVYFVVKTKLFVGPQQSRRTTWFILCGAVVALYWMLPVASTSRQQSWCLDSGVCAYLDSRMVFPLLGIMLAVALVAMRYRWLQFGAVVAMVVMAFFTSVHNQQQAAHMHERMQAWQRAQLQACQPTQMDRSVTAEIDPQQLIIMHPSVDRRAFWQRHLQYLRRQCPEKQSMASYFVFADVPLLPSAVDWLGQGWSTPEAWGVWSSDKRASLTLPANASAVRYVDIGFQLYHGPSLKQQSVSVYLGDKELARWSFDDDPAQYVNQHRVLTLPETEATAARKLHFEFASQRDPHYAGESADPRRLAMGIKSIEFLEHPL</sequence>
<feature type="transmembrane region" description="Helical" evidence="1">
    <location>
        <begin position="356"/>
        <end position="378"/>
    </location>
</feature>
<keyword evidence="1" id="KW-0472">Membrane</keyword>
<dbReference type="KEGG" id="bsan:CHH28_01895"/>
<reference evidence="2 3" key="1">
    <citation type="submission" date="2017-07" db="EMBL/GenBank/DDBJ databases">
        <title>Annotated genome sequence of Bacterioplanes sanyensis isolated from Red Sea.</title>
        <authorList>
            <person name="Rehman Z.U."/>
        </authorList>
    </citation>
    <scope>NUCLEOTIDE SEQUENCE [LARGE SCALE GENOMIC DNA]</scope>
    <source>
        <strain evidence="2 3">NV9</strain>
    </source>
</reference>
<feature type="transmembrane region" description="Helical" evidence="1">
    <location>
        <begin position="384"/>
        <end position="402"/>
    </location>
</feature>
<evidence type="ECO:0000256" key="1">
    <source>
        <dbReference type="SAM" id="Phobius"/>
    </source>
</evidence>
<dbReference type="AlphaFoldDB" id="A0A222FFG7"/>
<gene>
    <name evidence="2" type="ORF">CHH28_01895</name>
</gene>
<feature type="transmembrane region" description="Helical" evidence="1">
    <location>
        <begin position="112"/>
        <end position="129"/>
    </location>
</feature>
<dbReference type="EMBL" id="CP022530">
    <property type="protein sequence ID" value="ASP37499.1"/>
    <property type="molecule type" value="Genomic_DNA"/>
</dbReference>
<keyword evidence="1" id="KW-1133">Transmembrane helix</keyword>
<keyword evidence="3" id="KW-1185">Reference proteome</keyword>
<accession>A0A222FFG7</accession>
<protein>
    <recommendedName>
        <fullName evidence="4">Glycosyltransferase RgtA/B/C/D-like domain-containing protein</fullName>
    </recommendedName>
</protein>
<keyword evidence="1" id="KW-0812">Transmembrane</keyword>
<name>A0A222FFG7_9GAMM</name>
<proteinExistence type="predicted"/>
<organism evidence="2 3">
    <name type="scientific">Bacterioplanes sanyensis</name>
    <dbReference type="NCBI Taxonomy" id="1249553"/>
    <lineage>
        <taxon>Bacteria</taxon>
        <taxon>Pseudomonadati</taxon>
        <taxon>Pseudomonadota</taxon>
        <taxon>Gammaproteobacteria</taxon>
        <taxon>Oceanospirillales</taxon>
        <taxon>Oceanospirillaceae</taxon>
        <taxon>Bacterioplanes</taxon>
    </lineage>
</organism>
<feature type="transmembrane region" description="Helical" evidence="1">
    <location>
        <begin position="212"/>
        <end position="238"/>
    </location>
</feature>
<evidence type="ECO:0008006" key="4">
    <source>
        <dbReference type="Google" id="ProtNLM"/>
    </source>
</evidence>
<feature type="transmembrane region" description="Helical" evidence="1">
    <location>
        <begin position="291"/>
        <end position="309"/>
    </location>
</feature>
<dbReference type="Proteomes" id="UP000202440">
    <property type="component" value="Chromosome"/>
</dbReference>
<feature type="transmembrane region" description="Helical" evidence="1">
    <location>
        <begin position="324"/>
        <end position="344"/>
    </location>
</feature>
<feature type="transmembrane region" description="Helical" evidence="1">
    <location>
        <begin position="80"/>
        <end position="100"/>
    </location>
</feature>
<evidence type="ECO:0000313" key="3">
    <source>
        <dbReference type="Proteomes" id="UP000202440"/>
    </source>
</evidence>
<evidence type="ECO:0000313" key="2">
    <source>
        <dbReference type="EMBL" id="ASP37499.1"/>
    </source>
</evidence>
<feature type="transmembrane region" description="Helical" evidence="1">
    <location>
        <begin position="167"/>
        <end position="192"/>
    </location>
</feature>